<evidence type="ECO:0000256" key="2">
    <source>
        <dbReference type="SAM" id="MobiDB-lite"/>
    </source>
</evidence>
<name>A0A443S3M8_9ACAR</name>
<evidence type="ECO:0000259" key="3">
    <source>
        <dbReference type="PROSITE" id="PS50097"/>
    </source>
</evidence>
<dbReference type="EMBL" id="NCKV01009661">
    <property type="protein sequence ID" value="RWS22148.1"/>
    <property type="molecule type" value="Genomic_DNA"/>
</dbReference>
<dbReference type="STRING" id="299467.A0A443S3M8"/>
<evidence type="ECO:0000256" key="1">
    <source>
        <dbReference type="ARBA" id="ARBA00023242"/>
    </source>
</evidence>
<dbReference type="PANTHER" id="PTHR23110:SF109">
    <property type="entry name" value="FI07618P-RELATED"/>
    <property type="match status" value="1"/>
</dbReference>
<dbReference type="VEuPathDB" id="VectorBase:LDEU009892"/>
<dbReference type="Proteomes" id="UP000288716">
    <property type="component" value="Unassembled WGS sequence"/>
</dbReference>
<feature type="compositionally biased region" description="Basic residues" evidence="2">
    <location>
        <begin position="135"/>
        <end position="146"/>
    </location>
</feature>
<dbReference type="InterPro" id="IPR000210">
    <property type="entry name" value="BTB/POZ_dom"/>
</dbReference>
<feature type="region of interest" description="Disordered" evidence="2">
    <location>
        <begin position="122"/>
        <end position="181"/>
    </location>
</feature>
<dbReference type="PROSITE" id="PS50097">
    <property type="entry name" value="BTB"/>
    <property type="match status" value="1"/>
</dbReference>
<feature type="non-terminal residue" evidence="4">
    <location>
        <position position="181"/>
    </location>
</feature>
<dbReference type="GO" id="GO:0006357">
    <property type="term" value="P:regulation of transcription by RNA polymerase II"/>
    <property type="evidence" value="ECO:0007669"/>
    <property type="project" value="TreeGrafter"/>
</dbReference>
<dbReference type="GO" id="GO:0005634">
    <property type="term" value="C:nucleus"/>
    <property type="evidence" value="ECO:0007669"/>
    <property type="project" value="TreeGrafter"/>
</dbReference>
<dbReference type="SUPFAM" id="SSF54695">
    <property type="entry name" value="POZ domain"/>
    <property type="match status" value="1"/>
</dbReference>
<dbReference type="Pfam" id="PF00651">
    <property type="entry name" value="BTB"/>
    <property type="match status" value="1"/>
</dbReference>
<dbReference type="AlphaFoldDB" id="A0A443S3M8"/>
<comment type="caution">
    <text evidence="4">The sequence shown here is derived from an EMBL/GenBank/DDBJ whole genome shotgun (WGS) entry which is preliminary data.</text>
</comment>
<keyword evidence="5" id="KW-1185">Reference proteome</keyword>
<reference evidence="4 5" key="1">
    <citation type="journal article" date="2018" name="Gigascience">
        <title>Genomes of trombidid mites reveal novel predicted allergens and laterally-transferred genes associated with secondary metabolism.</title>
        <authorList>
            <person name="Dong X."/>
            <person name="Chaisiri K."/>
            <person name="Xia D."/>
            <person name="Armstrong S.D."/>
            <person name="Fang Y."/>
            <person name="Donnelly M.J."/>
            <person name="Kadowaki T."/>
            <person name="McGarry J.W."/>
            <person name="Darby A.C."/>
            <person name="Makepeace B.L."/>
        </authorList>
    </citation>
    <scope>NUCLEOTIDE SEQUENCE [LARGE SCALE GENOMIC DNA]</scope>
    <source>
        <strain evidence="4">UoL-UT</strain>
    </source>
</reference>
<accession>A0A443S3M8</accession>
<proteinExistence type="predicted"/>
<keyword evidence="1" id="KW-0539">Nucleus</keyword>
<dbReference type="SMART" id="SM00225">
    <property type="entry name" value="BTB"/>
    <property type="match status" value="1"/>
</dbReference>
<protein>
    <recommendedName>
        <fullName evidence="3">BTB domain-containing protein</fullName>
    </recommendedName>
</protein>
<organism evidence="4 5">
    <name type="scientific">Leptotrombidium deliense</name>
    <dbReference type="NCBI Taxonomy" id="299467"/>
    <lineage>
        <taxon>Eukaryota</taxon>
        <taxon>Metazoa</taxon>
        <taxon>Ecdysozoa</taxon>
        <taxon>Arthropoda</taxon>
        <taxon>Chelicerata</taxon>
        <taxon>Arachnida</taxon>
        <taxon>Acari</taxon>
        <taxon>Acariformes</taxon>
        <taxon>Trombidiformes</taxon>
        <taxon>Prostigmata</taxon>
        <taxon>Anystina</taxon>
        <taxon>Parasitengona</taxon>
        <taxon>Trombiculoidea</taxon>
        <taxon>Trombiculidae</taxon>
        <taxon>Leptotrombidium</taxon>
    </lineage>
</organism>
<evidence type="ECO:0000313" key="5">
    <source>
        <dbReference type="Proteomes" id="UP000288716"/>
    </source>
</evidence>
<feature type="domain" description="BTB" evidence="3">
    <location>
        <begin position="31"/>
        <end position="96"/>
    </location>
</feature>
<gene>
    <name evidence="4" type="ORF">B4U80_05978</name>
</gene>
<dbReference type="PANTHER" id="PTHR23110">
    <property type="entry name" value="BTB DOMAIN TRANSCRIPTION FACTOR"/>
    <property type="match status" value="1"/>
</dbReference>
<dbReference type="CDD" id="cd18315">
    <property type="entry name" value="BTB_POZ_BAB-like"/>
    <property type="match status" value="1"/>
</dbReference>
<sequence length="181" mass="20361">MAQQQFCLKWNNYQSNMSEVFQNMLVSENLVDVTLACEGASLKAHKMVLAACSPFFQSLFMSNPCKHPIVILKDVKFVELKAVIDFMYRGEVNVSQDQLSALLKTAETLKVKGLMEVTEKQARGQTQLQHALFGKNKKRKRNRNKSGLKPGESGESSESDDDNISNKLRTSDLRPSPHRLG</sequence>
<dbReference type="Gene3D" id="3.30.710.10">
    <property type="entry name" value="Potassium Channel Kv1.1, Chain A"/>
    <property type="match status" value="1"/>
</dbReference>
<dbReference type="OrthoDB" id="9978265at2759"/>
<dbReference type="InterPro" id="IPR051095">
    <property type="entry name" value="Dros_DevTransReg"/>
</dbReference>
<evidence type="ECO:0000313" key="4">
    <source>
        <dbReference type="EMBL" id="RWS22148.1"/>
    </source>
</evidence>
<dbReference type="InterPro" id="IPR011333">
    <property type="entry name" value="SKP1/BTB/POZ_sf"/>
</dbReference>